<evidence type="ECO:0000259" key="2">
    <source>
        <dbReference type="Pfam" id="PF13568"/>
    </source>
</evidence>
<comment type="caution">
    <text evidence="3">The sequence shown here is derived from an EMBL/GenBank/DDBJ whole genome shotgun (WGS) entry which is preliminary data.</text>
</comment>
<feature type="signal peptide" evidence="1">
    <location>
        <begin position="1"/>
        <end position="20"/>
    </location>
</feature>
<dbReference type="OrthoDB" id="672705at2"/>
<dbReference type="PATRIC" id="fig|1305737.6.peg.2589"/>
<keyword evidence="1" id="KW-0732">Signal</keyword>
<dbReference type="AlphaFoldDB" id="A0A0N8KFS9"/>
<reference evidence="3 4" key="1">
    <citation type="submission" date="2015-09" db="EMBL/GenBank/DDBJ databases">
        <title>Identification and resolution of microdiversity through metagenomic sequencing of parallel consortia.</title>
        <authorList>
            <person name="Nelson W.C."/>
            <person name="Romine M.F."/>
            <person name="Lindemann S.R."/>
        </authorList>
    </citation>
    <scope>NUCLEOTIDE SEQUENCE [LARGE SCALE GENOMIC DNA]</scope>
    <source>
        <strain evidence="3">HL-49</strain>
    </source>
</reference>
<dbReference type="Pfam" id="PF13568">
    <property type="entry name" value="OMP_b-brl_2"/>
    <property type="match status" value="1"/>
</dbReference>
<feature type="domain" description="Outer membrane protein beta-barrel" evidence="2">
    <location>
        <begin position="19"/>
        <end position="169"/>
    </location>
</feature>
<feature type="chain" id="PRO_5006027905" evidence="1">
    <location>
        <begin position="21"/>
        <end position="192"/>
    </location>
</feature>
<protein>
    <submittedName>
        <fullName evidence="3">PorT family outer membrane secretin</fullName>
    </submittedName>
</protein>
<evidence type="ECO:0000313" key="4">
    <source>
        <dbReference type="Proteomes" id="UP000050421"/>
    </source>
</evidence>
<dbReference type="EMBL" id="LJXT01000057">
    <property type="protein sequence ID" value="KPQ14986.1"/>
    <property type="molecule type" value="Genomic_DNA"/>
</dbReference>
<evidence type="ECO:0000256" key="1">
    <source>
        <dbReference type="SAM" id="SignalP"/>
    </source>
</evidence>
<sequence>MKKSAFLILLLLLASIQVFAQFSIRPQVGVQFTNLSYESIQGELNGKAGLAVGIDAQIGGTFYVQPGLMINPEKLEIDNVGDINVTKLNVPFMLGYRFFEPDGGRSFGMRVFAGPNFGFNINNSISDAITDITADDLKDFQLSAIAGIGFDISLIFVDLGYKIGLSETISPRVGEGASLNAFMLNAGLRLGF</sequence>
<dbReference type="InterPro" id="IPR025665">
    <property type="entry name" value="Beta-barrel_OMP_2"/>
</dbReference>
<dbReference type="STRING" id="1305737.GCA_000526355_02873"/>
<proteinExistence type="predicted"/>
<gene>
    <name evidence="3" type="ORF">HLUCCX10_09840</name>
</gene>
<evidence type="ECO:0000313" key="3">
    <source>
        <dbReference type="EMBL" id="KPQ14986.1"/>
    </source>
</evidence>
<accession>A0A0N8KFS9</accession>
<dbReference type="Proteomes" id="UP000050421">
    <property type="component" value="Unassembled WGS sequence"/>
</dbReference>
<organism evidence="3 4">
    <name type="scientific">Algoriphagus marincola HL-49</name>
    <dbReference type="NCBI Taxonomy" id="1305737"/>
    <lineage>
        <taxon>Bacteria</taxon>
        <taxon>Pseudomonadati</taxon>
        <taxon>Bacteroidota</taxon>
        <taxon>Cytophagia</taxon>
        <taxon>Cytophagales</taxon>
        <taxon>Cyclobacteriaceae</taxon>
        <taxon>Algoriphagus</taxon>
    </lineage>
</organism>
<name>A0A0N8KFS9_9BACT</name>